<gene>
    <name evidence="2" type="ORF">METZ01_LOCUS363740</name>
</gene>
<protein>
    <submittedName>
        <fullName evidence="2">Uncharacterized protein</fullName>
    </submittedName>
</protein>
<feature type="compositionally biased region" description="Acidic residues" evidence="1">
    <location>
        <begin position="128"/>
        <end position="144"/>
    </location>
</feature>
<organism evidence="2">
    <name type="scientific">marine metagenome</name>
    <dbReference type="NCBI Taxonomy" id="408172"/>
    <lineage>
        <taxon>unclassified sequences</taxon>
        <taxon>metagenomes</taxon>
        <taxon>ecological metagenomes</taxon>
    </lineage>
</organism>
<dbReference type="AlphaFoldDB" id="A0A382SM30"/>
<name>A0A382SM30_9ZZZZ</name>
<evidence type="ECO:0000313" key="2">
    <source>
        <dbReference type="EMBL" id="SVD10886.1"/>
    </source>
</evidence>
<proteinExistence type="predicted"/>
<reference evidence="2" key="1">
    <citation type="submission" date="2018-05" db="EMBL/GenBank/DDBJ databases">
        <authorList>
            <person name="Lanie J.A."/>
            <person name="Ng W.-L."/>
            <person name="Kazmierczak K.M."/>
            <person name="Andrzejewski T.M."/>
            <person name="Davidsen T.M."/>
            <person name="Wayne K.J."/>
            <person name="Tettelin H."/>
            <person name="Glass J.I."/>
            <person name="Rusch D."/>
            <person name="Podicherti R."/>
            <person name="Tsui H.-C.T."/>
            <person name="Winkler M.E."/>
        </authorList>
    </citation>
    <scope>NUCLEOTIDE SEQUENCE</scope>
</reference>
<dbReference type="EMBL" id="UINC01130061">
    <property type="protein sequence ID" value="SVD10886.1"/>
    <property type="molecule type" value="Genomic_DNA"/>
</dbReference>
<sequence>MPIFEFYCPDNHKVYQFYARSSDYAERIPLCPGNPDFRMVKQVSGFAIGNVEKRSVAGGEDEGGDIDDPKMLAAMSEMERAVSGMDEDNPDPKAMGRLMRQMSEMTGESLTGEMEEMVRKLEKGADPELLEEQFGDLLGDEDGGDPMAGIPGEHSNDGSPGGFRGPPRKDETLYEFD</sequence>
<evidence type="ECO:0000256" key="1">
    <source>
        <dbReference type="SAM" id="MobiDB-lite"/>
    </source>
</evidence>
<feature type="compositionally biased region" description="Basic and acidic residues" evidence="1">
    <location>
        <begin position="167"/>
        <end position="177"/>
    </location>
</feature>
<accession>A0A382SM30</accession>
<feature type="region of interest" description="Disordered" evidence="1">
    <location>
        <begin position="123"/>
        <end position="177"/>
    </location>
</feature>